<dbReference type="OrthoDB" id="5445395at2759"/>
<feature type="chain" id="PRO_5040238272" description="Extracellular membrane protein CFEM domain-containing protein" evidence="1">
    <location>
        <begin position="19"/>
        <end position="73"/>
    </location>
</feature>
<dbReference type="EMBL" id="CAJVRL010000097">
    <property type="protein sequence ID" value="CAG8960294.1"/>
    <property type="molecule type" value="Genomic_DNA"/>
</dbReference>
<sequence length="73" mass="7716">MKFFIPTLLALMATAVSARTCIAGAIVCSYNNGGACIVPCVFKCRCPPDWNGGHNSKSGCGIITRSFDQCIVD</sequence>
<dbReference type="AlphaFoldDB" id="A0A9N9L726"/>
<name>A0A9N9L726_9HELO</name>
<keyword evidence="1" id="KW-0732">Signal</keyword>
<reference evidence="2" key="1">
    <citation type="submission" date="2021-07" db="EMBL/GenBank/DDBJ databases">
        <authorList>
            <person name="Durling M."/>
        </authorList>
    </citation>
    <scope>NUCLEOTIDE SEQUENCE</scope>
</reference>
<protein>
    <recommendedName>
        <fullName evidence="4">Extracellular membrane protein CFEM domain-containing protein</fullName>
    </recommendedName>
</protein>
<evidence type="ECO:0000256" key="1">
    <source>
        <dbReference type="SAM" id="SignalP"/>
    </source>
</evidence>
<organism evidence="2 3">
    <name type="scientific">Hymenoscyphus fraxineus</name>
    <dbReference type="NCBI Taxonomy" id="746836"/>
    <lineage>
        <taxon>Eukaryota</taxon>
        <taxon>Fungi</taxon>
        <taxon>Dikarya</taxon>
        <taxon>Ascomycota</taxon>
        <taxon>Pezizomycotina</taxon>
        <taxon>Leotiomycetes</taxon>
        <taxon>Helotiales</taxon>
        <taxon>Helotiaceae</taxon>
        <taxon>Hymenoscyphus</taxon>
    </lineage>
</organism>
<keyword evidence="3" id="KW-1185">Reference proteome</keyword>
<feature type="signal peptide" evidence="1">
    <location>
        <begin position="1"/>
        <end position="18"/>
    </location>
</feature>
<proteinExistence type="predicted"/>
<evidence type="ECO:0000313" key="2">
    <source>
        <dbReference type="EMBL" id="CAG8960294.1"/>
    </source>
</evidence>
<gene>
    <name evidence="2" type="ORF">HYFRA_00012814</name>
</gene>
<dbReference type="Proteomes" id="UP000696280">
    <property type="component" value="Unassembled WGS sequence"/>
</dbReference>
<comment type="caution">
    <text evidence="2">The sequence shown here is derived from an EMBL/GenBank/DDBJ whole genome shotgun (WGS) entry which is preliminary data.</text>
</comment>
<evidence type="ECO:0000313" key="3">
    <source>
        <dbReference type="Proteomes" id="UP000696280"/>
    </source>
</evidence>
<accession>A0A9N9L726</accession>
<evidence type="ECO:0008006" key="4">
    <source>
        <dbReference type="Google" id="ProtNLM"/>
    </source>
</evidence>